<evidence type="ECO:0000256" key="3">
    <source>
        <dbReference type="ARBA" id="ARBA00022801"/>
    </source>
</evidence>
<evidence type="ECO:0000259" key="5">
    <source>
        <dbReference type="PROSITE" id="PS51770"/>
    </source>
</evidence>
<feature type="domain" description="HotDog ACOT-type" evidence="5">
    <location>
        <begin position="90"/>
        <end position="214"/>
    </location>
</feature>
<dbReference type="InParanoid" id="A7RTL6"/>
<accession>A7RTL6</accession>
<dbReference type="SUPFAM" id="SSF54637">
    <property type="entry name" value="Thioesterase/thiol ester dehydrase-isomerase"/>
    <property type="match status" value="2"/>
</dbReference>
<dbReference type="Gene3D" id="3.10.129.10">
    <property type="entry name" value="Hotdog Thioesterase"/>
    <property type="match status" value="2"/>
</dbReference>
<dbReference type="GO" id="GO:0047617">
    <property type="term" value="F:fatty acyl-CoA hydrolase activity"/>
    <property type="evidence" value="ECO:0000318"/>
    <property type="project" value="GO_Central"/>
</dbReference>
<evidence type="ECO:0000313" key="6">
    <source>
        <dbReference type="EMBL" id="EDO45232.1"/>
    </source>
</evidence>
<dbReference type="PANTHER" id="PTHR12655">
    <property type="entry name" value="ACYL-COA THIOESTERASE"/>
    <property type="match status" value="1"/>
</dbReference>
<dbReference type="GO" id="GO:0005739">
    <property type="term" value="C:mitochondrion"/>
    <property type="evidence" value="ECO:0000318"/>
    <property type="project" value="GO_Central"/>
</dbReference>
<keyword evidence="2" id="KW-0677">Repeat</keyword>
<dbReference type="OMA" id="QFNYTFL"/>
<evidence type="ECO:0000256" key="4">
    <source>
        <dbReference type="ARBA" id="ARBA00022946"/>
    </source>
</evidence>
<dbReference type="PhylomeDB" id="A7RTL6"/>
<feature type="domain" description="HotDog ACOT-type" evidence="5">
    <location>
        <begin position="295"/>
        <end position="410"/>
    </location>
</feature>
<name>A7RTL6_NEMVE</name>
<organism evidence="6 7">
    <name type="scientific">Nematostella vectensis</name>
    <name type="common">Starlet sea anemone</name>
    <dbReference type="NCBI Taxonomy" id="45351"/>
    <lineage>
        <taxon>Eukaryota</taxon>
        <taxon>Metazoa</taxon>
        <taxon>Cnidaria</taxon>
        <taxon>Anthozoa</taxon>
        <taxon>Hexacorallia</taxon>
        <taxon>Actiniaria</taxon>
        <taxon>Edwardsiidae</taxon>
        <taxon>Nematostella</taxon>
    </lineage>
</organism>
<dbReference type="InterPro" id="IPR029069">
    <property type="entry name" value="HotDog_dom_sf"/>
</dbReference>
<sequence length="443" mass="50288">MASILTRVVVMWSRQVWVRGRLMASLAGTAQEPSMMDMADIARHLRQTVGGTKEFWSGETTRPTNLPPLEQPESQDMLPARCMADSFQVAYLPLGSDRKRREKYLNFYNMVRIGKILEDLDILAGWIAYLHIHGSKQELLSGMSPHTVVTALVDKIDLHDHAVLPDQDIKMEGNVTWAGRSSMEVTMRLSQLRADAHFKHLLDARFLMVSRDVHKGKAAMVNPLVAETPEEREIIQKGEENHVLTLDRWKTALTKVAPTAEESQIIHNLMLKSSLFDTSVKTSAKNKNDQIVMMGDTELSSLSICNPQQRNSHNKVFGGYLLRKAFGLAWASACLFCRTKPQFVAMDDIWFRRGVEIGSLIEFTSQVVYTPPEQTNRFQIMTVADVLDPGTGKRETTNVFYYTFESEMEVRPVAPRTYAEAMRYLDGKRRYDKGELLKGEEVV</sequence>
<reference evidence="6 7" key="1">
    <citation type="journal article" date="2007" name="Science">
        <title>Sea anemone genome reveals ancestral eumetazoan gene repertoire and genomic organization.</title>
        <authorList>
            <person name="Putnam N.H."/>
            <person name="Srivastava M."/>
            <person name="Hellsten U."/>
            <person name="Dirks B."/>
            <person name="Chapman J."/>
            <person name="Salamov A."/>
            <person name="Terry A."/>
            <person name="Shapiro H."/>
            <person name="Lindquist E."/>
            <person name="Kapitonov V.V."/>
            <person name="Jurka J."/>
            <person name="Genikhovich G."/>
            <person name="Grigoriev I.V."/>
            <person name="Lucas S.M."/>
            <person name="Steele R.E."/>
            <person name="Finnerty J.R."/>
            <person name="Technau U."/>
            <person name="Martindale M.Q."/>
            <person name="Rokhsar D.S."/>
        </authorList>
    </citation>
    <scope>NUCLEOTIDE SEQUENCE [LARGE SCALE GENOMIC DNA]</scope>
    <source>
        <strain evidence="7">CH2 X CH6</strain>
    </source>
</reference>
<evidence type="ECO:0000256" key="1">
    <source>
        <dbReference type="ARBA" id="ARBA00010458"/>
    </source>
</evidence>
<dbReference type="PROSITE" id="PS51770">
    <property type="entry name" value="HOTDOG_ACOT"/>
    <property type="match status" value="2"/>
</dbReference>
<dbReference type="EMBL" id="DS469537">
    <property type="protein sequence ID" value="EDO45232.1"/>
    <property type="molecule type" value="Genomic_DNA"/>
</dbReference>
<dbReference type="InterPro" id="IPR033120">
    <property type="entry name" value="HOTDOG_ACOT"/>
</dbReference>
<dbReference type="STRING" id="45351.A7RTL6"/>
<dbReference type="PANTHER" id="PTHR12655:SF0">
    <property type="entry name" value="ACYL-COENZYME A THIOESTERASE 9, MITOCHONDRIAL"/>
    <property type="match status" value="1"/>
</dbReference>
<gene>
    <name evidence="6" type="ORF">NEMVEDRAFT_v1g181769</name>
</gene>
<dbReference type="OrthoDB" id="331699at2759"/>
<dbReference type="eggNOG" id="KOG2763">
    <property type="taxonomic scope" value="Eukaryota"/>
</dbReference>
<dbReference type="HOGENOM" id="CLU_032862_2_1_1"/>
<keyword evidence="4" id="KW-0809">Transit peptide</keyword>
<proteinExistence type="inferred from homology"/>
<dbReference type="Proteomes" id="UP000001593">
    <property type="component" value="Unassembled WGS sequence"/>
</dbReference>
<evidence type="ECO:0000313" key="7">
    <source>
        <dbReference type="Proteomes" id="UP000001593"/>
    </source>
</evidence>
<protein>
    <recommendedName>
        <fullName evidence="5">HotDog ACOT-type domain-containing protein</fullName>
    </recommendedName>
</protein>
<evidence type="ECO:0000256" key="2">
    <source>
        <dbReference type="ARBA" id="ARBA00022737"/>
    </source>
</evidence>
<dbReference type="CDD" id="cd03442">
    <property type="entry name" value="BFIT_BACH"/>
    <property type="match status" value="2"/>
</dbReference>
<dbReference type="AlphaFoldDB" id="A7RTL6"/>
<keyword evidence="7" id="KW-1185">Reference proteome</keyword>
<dbReference type="GO" id="GO:0006637">
    <property type="term" value="P:acyl-CoA metabolic process"/>
    <property type="evidence" value="ECO:0000318"/>
    <property type="project" value="GO_Central"/>
</dbReference>
<keyword evidence="3" id="KW-0378">Hydrolase</keyword>
<dbReference type="FunFam" id="3.10.129.10:FF:000012">
    <property type="entry name" value="Acyl-coenzyme A thioesterase 9, mitochondrial"/>
    <property type="match status" value="1"/>
</dbReference>
<dbReference type="KEGG" id="nve:5517326"/>
<comment type="similarity">
    <text evidence="1">Belongs to the acyl coenzyme A hydrolase family.</text>
</comment>